<dbReference type="GO" id="GO:0016020">
    <property type="term" value="C:membrane"/>
    <property type="evidence" value="ECO:0007669"/>
    <property type="project" value="UniProtKB-SubCell"/>
</dbReference>
<feature type="region of interest" description="Disordered" evidence="6">
    <location>
        <begin position="388"/>
        <end position="427"/>
    </location>
</feature>
<feature type="transmembrane region" description="Helical" evidence="7">
    <location>
        <begin position="230"/>
        <end position="253"/>
    </location>
</feature>
<name>A0A4P7MYV8_PYROR</name>
<feature type="transmembrane region" description="Helical" evidence="7">
    <location>
        <begin position="28"/>
        <end position="49"/>
    </location>
</feature>
<accession>A0A4P7MYV8</accession>
<organism evidence="9 10">
    <name type="scientific">Pyricularia oryzae</name>
    <name type="common">Rice blast fungus</name>
    <name type="synonym">Magnaporthe oryzae</name>
    <dbReference type="NCBI Taxonomy" id="318829"/>
    <lineage>
        <taxon>Eukaryota</taxon>
        <taxon>Fungi</taxon>
        <taxon>Dikarya</taxon>
        <taxon>Ascomycota</taxon>
        <taxon>Pezizomycotina</taxon>
        <taxon>Sordariomycetes</taxon>
        <taxon>Sordariomycetidae</taxon>
        <taxon>Magnaporthales</taxon>
        <taxon>Pyriculariaceae</taxon>
        <taxon>Pyricularia</taxon>
    </lineage>
</organism>
<evidence type="ECO:0000256" key="5">
    <source>
        <dbReference type="ARBA" id="ARBA00038359"/>
    </source>
</evidence>
<keyword evidence="3 7" id="KW-1133">Transmembrane helix</keyword>
<keyword evidence="4 7" id="KW-0472">Membrane</keyword>
<evidence type="ECO:0000256" key="6">
    <source>
        <dbReference type="SAM" id="MobiDB-lite"/>
    </source>
</evidence>
<reference evidence="9 10" key="1">
    <citation type="journal article" date="2019" name="Mol. Biol. Evol.">
        <title>Blast fungal genomes show frequent chromosomal changes, gene gains and losses, and effector gene turnover.</title>
        <authorList>
            <person name="Gomez Luciano L.B."/>
            <person name="Jason Tsai I."/>
            <person name="Chuma I."/>
            <person name="Tosa Y."/>
            <person name="Chen Y.H."/>
            <person name="Li J.Y."/>
            <person name="Li M.Y."/>
            <person name="Jade Lu M.Y."/>
            <person name="Nakayashiki H."/>
            <person name="Li W.H."/>
        </authorList>
    </citation>
    <scope>NUCLEOTIDE SEQUENCE [LARGE SCALE GENOMIC DNA]</scope>
    <source>
        <strain evidence="9">MZ5-1-6</strain>
    </source>
</reference>
<sequence length="427" mass="47425">MSDNSTASTAPWPPPDALSLPHDTRQPGLYACVITTYVASAIFVALRFYTRAVLLGRRLISADWCILAAWLSTGGLVASSLEQLHHGMGRHVWDTDPASFPLGIRAAWYGYVFYSTAMCLTKVSILLLYLTFLGVGRRARRAALATLAFVVVANLWIAASNFTACVPLQAYWDFGLRMSLRDQGREVYCHPNMVYYVNSSINVVTDFVIFALPLPVVLSMRKLAWRQKMALLGLFGMGFFVCVIAIIRLVFLVSPFRDQDYTWNISINTFWTSTEINVSIAVASAMTLRPLLTRWFPRAFVSFDAAVAADKHDSARDQAAHNHSLDPANFVNDVAVAPPTIGSRRTRTAHRDDHARAESWIDFPGKLDGRTLHDLEQGGLGFKDLSTPTTAVSSPTSFSHDCATVEPATQSHVRQRSRDKNEAWPLH</sequence>
<evidence type="ECO:0000256" key="7">
    <source>
        <dbReference type="SAM" id="Phobius"/>
    </source>
</evidence>
<protein>
    <recommendedName>
        <fullName evidence="8">Rhodopsin domain-containing protein</fullName>
    </recommendedName>
</protein>
<dbReference type="PANTHER" id="PTHR33048:SF47">
    <property type="entry name" value="INTEGRAL MEMBRANE PROTEIN-RELATED"/>
    <property type="match status" value="1"/>
</dbReference>
<evidence type="ECO:0000256" key="1">
    <source>
        <dbReference type="ARBA" id="ARBA00004141"/>
    </source>
</evidence>
<dbReference type="EMBL" id="CP034205">
    <property type="protein sequence ID" value="QBZ55179.1"/>
    <property type="molecule type" value="Genomic_DNA"/>
</dbReference>
<comment type="subcellular location">
    <subcellularLocation>
        <location evidence="1">Membrane</location>
        <topology evidence="1">Multi-pass membrane protein</topology>
    </subcellularLocation>
</comment>
<dbReference type="InterPro" id="IPR052337">
    <property type="entry name" value="SAT4-like"/>
</dbReference>
<feature type="transmembrane region" description="Helical" evidence="7">
    <location>
        <begin position="61"/>
        <end position="81"/>
    </location>
</feature>
<evidence type="ECO:0000256" key="3">
    <source>
        <dbReference type="ARBA" id="ARBA00022989"/>
    </source>
</evidence>
<feature type="domain" description="Rhodopsin" evidence="8">
    <location>
        <begin position="46"/>
        <end position="294"/>
    </location>
</feature>
<dbReference type="InterPro" id="IPR049326">
    <property type="entry name" value="Rhodopsin_dom_fungi"/>
</dbReference>
<evidence type="ECO:0000256" key="2">
    <source>
        <dbReference type="ARBA" id="ARBA00022692"/>
    </source>
</evidence>
<keyword evidence="2 7" id="KW-0812">Transmembrane</keyword>
<dbReference type="Proteomes" id="UP000294847">
    <property type="component" value="Chromosome 2"/>
</dbReference>
<feature type="compositionally biased region" description="Low complexity" evidence="6">
    <location>
        <begin position="388"/>
        <end position="399"/>
    </location>
</feature>
<evidence type="ECO:0000256" key="4">
    <source>
        <dbReference type="ARBA" id="ARBA00023136"/>
    </source>
</evidence>
<feature type="transmembrane region" description="Helical" evidence="7">
    <location>
        <begin position="142"/>
        <end position="172"/>
    </location>
</feature>
<dbReference type="PANTHER" id="PTHR33048">
    <property type="entry name" value="PTH11-LIKE INTEGRAL MEMBRANE PROTEIN (AFU_ORTHOLOGUE AFUA_5G11245)"/>
    <property type="match status" value="1"/>
</dbReference>
<evidence type="ECO:0000259" key="8">
    <source>
        <dbReference type="Pfam" id="PF20684"/>
    </source>
</evidence>
<evidence type="ECO:0000313" key="10">
    <source>
        <dbReference type="Proteomes" id="UP000294847"/>
    </source>
</evidence>
<feature type="transmembrane region" description="Helical" evidence="7">
    <location>
        <begin position="195"/>
        <end position="218"/>
    </location>
</feature>
<dbReference type="AlphaFoldDB" id="A0A4P7MYV8"/>
<proteinExistence type="inferred from homology"/>
<feature type="transmembrane region" description="Helical" evidence="7">
    <location>
        <begin position="108"/>
        <end position="130"/>
    </location>
</feature>
<gene>
    <name evidence="9" type="ORF">PoMZ_00072</name>
</gene>
<evidence type="ECO:0000313" key="9">
    <source>
        <dbReference type="EMBL" id="QBZ55179.1"/>
    </source>
</evidence>
<comment type="similarity">
    <text evidence="5">Belongs to the SAT4 family.</text>
</comment>
<feature type="compositionally biased region" description="Basic and acidic residues" evidence="6">
    <location>
        <begin position="416"/>
        <end position="427"/>
    </location>
</feature>
<dbReference type="Pfam" id="PF20684">
    <property type="entry name" value="Fung_rhodopsin"/>
    <property type="match status" value="1"/>
</dbReference>